<feature type="region of interest" description="Disordered" evidence="1">
    <location>
        <begin position="271"/>
        <end position="292"/>
    </location>
</feature>
<comment type="caution">
    <text evidence="2">The sequence shown here is derived from an EMBL/GenBank/DDBJ whole genome shotgun (WGS) entry which is preliminary data.</text>
</comment>
<evidence type="ECO:0000313" key="3">
    <source>
        <dbReference type="Proteomes" id="UP001152795"/>
    </source>
</evidence>
<proteinExistence type="predicted"/>
<gene>
    <name evidence="2" type="ORF">PACLA_8A002517</name>
</gene>
<evidence type="ECO:0000313" key="2">
    <source>
        <dbReference type="EMBL" id="CAB3981402.1"/>
    </source>
</evidence>
<accession>A0A6S7FYU8</accession>
<name>A0A6S7FYU8_PARCT</name>
<organism evidence="2 3">
    <name type="scientific">Paramuricea clavata</name>
    <name type="common">Red gorgonian</name>
    <name type="synonym">Violescent sea-whip</name>
    <dbReference type="NCBI Taxonomy" id="317549"/>
    <lineage>
        <taxon>Eukaryota</taxon>
        <taxon>Metazoa</taxon>
        <taxon>Cnidaria</taxon>
        <taxon>Anthozoa</taxon>
        <taxon>Octocorallia</taxon>
        <taxon>Malacalcyonacea</taxon>
        <taxon>Plexauridae</taxon>
        <taxon>Paramuricea</taxon>
    </lineage>
</organism>
<protein>
    <submittedName>
        <fullName evidence="2">Uncharacterized protein</fullName>
    </submittedName>
</protein>
<feature type="compositionally biased region" description="Basic residues" evidence="1">
    <location>
        <begin position="409"/>
        <end position="418"/>
    </location>
</feature>
<feature type="compositionally biased region" description="Low complexity" evidence="1">
    <location>
        <begin position="376"/>
        <end position="392"/>
    </location>
</feature>
<feature type="region of interest" description="Disordered" evidence="1">
    <location>
        <begin position="1"/>
        <end position="77"/>
    </location>
</feature>
<feature type="compositionally biased region" description="Acidic residues" evidence="1">
    <location>
        <begin position="10"/>
        <end position="42"/>
    </location>
</feature>
<dbReference type="Proteomes" id="UP001152795">
    <property type="component" value="Unassembled WGS sequence"/>
</dbReference>
<reference evidence="2" key="1">
    <citation type="submission" date="2020-04" db="EMBL/GenBank/DDBJ databases">
        <authorList>
            <person name="Alioto T."/>
            <person name="Alioto T."/>
            <person name="Gomez Garrido J."/>
        </authorList>
    </citation>
    <scope>NUCLEOTIDE SEQUENCE</scope>
    <source>
        <strain evidence="2">A484AB</strain>
    </source>
</reference>
<sequence length="418" mass="47313">MDDEKKITYDNEEEEIDPTENNYEEEEQVDPTENDENNDDDENTVKNNNDDENESEYDSEKDYSGDENYSADDEEEVNNEASALFLKQIWDAHCMTIQKQKQSKFIPATKRFLAATFAKKEKMLNDNKQLVSHLVFLCRNIANGKIPLNISECEKALFTHIADRTTNRADMRLRLLEEFAKYLGVTKTTMGEDVKRLMLIDTEKYNAMIKNIDRLVANKGILDEAKQTAVEGELIEGYANMMASVAKKQPNATDDINYSKKRKNYRKELQETAAAAGQPAAGGPAPKPGSLASSEKLIRSFLKQRGVVETDKGTKFGNKTLNFSLDDMVADLTKNVTKKKTNLNEIQHQKLLKELKKLSMPVYYIRSENLKGQYRSLSESAASTSHASPPAAYETPPPQDIGQITPFRQKGKSRAYMV</sequence>
<keyword evidence="3" id="KW-1185">Reference proteome</keyword>
<dbReference type="EMBL" id="CACRXK020000384">
    <property type="protein sequence ID" value="CAB3981402.1"/>
    <property type="molecule type" value="Genomic_DNA"/>
</dbReference>
<evidence type="ECO:0000256" key="1">
    <source>
        <dbReference type="SAM" id="MobiDB-lite"/>
    </source>
</evidence>
<feature type="region of interest" description="Disordered" evidence="1">
    <location>
        <begin position="376"/>
        <end position="418"/>
    </location>
</feature>
<dbReference type="AlphaFoldDB" id="A0A6S7FYU8"/>
<feature type="compositionally biased region" description="Low complexity" evidence="1">
    <location>
        <begin position="273"/>
        <end position="284"/>
    </location>
</feature>